<keyword evidence="2" id="KW-1185">Reference proteome</keyword>
<protein>
    <submittedName>
        <fullName evidence="1">DUF982 domain-containing protein</fullName>
    </submittedName>
</protein>
<dbReference type="Pfam" id="PF06169">
    <property type="entry name" value="DUF982"/>
    <property type="match status" value="1"/>
</dbReference>
<organism evidence="1 2">
    <name type="scientific">Rhizobium grahamii</name>
    <dbReference type="NCBI Taxonomy" id="1120045"/>
    <lineage>
        <taxon>Bacteria</taxon>
        <taxon>Pseudomonadati</taxon>
        <taxon>Pseudomonadota</taxon>
        <taxon>Alphaproteobacteria</taxon>
        <taxon>Hyphomicrobiales</taxon>
        <taxon>Rhizobiaceae</taxon>
        <taxon>Rhizobium/Agrobacterium group</taxon>
        <taxon>Rhizobium</taxon>
    </lineage>
</organism>
<evidence type="ECO:0000313" key="1">
    <source>
        <dbReference type="EMBL" id="QFY63902.1"/>
    </source>
</evidence>
<dbReference type="Proteomes" id="UP000326881">
    <property type="component" value="Plasmid unnamed"/>
</dbReference>
<proteinExistence type="predicted"/>
<evidence type="ECO:0000313" key="2">
    <source>
        <dbReference type="Proteomes" id="UP000326881"/>
    </source>
</evidence>
<dbReference type="InterPro" id="IPR010385">
    <property type="entry name" value="DUF982"/>
</dbReference>
<sequence>MDTRWRHVVLIACKRTGSMQAIETTQQALHCLLTHWPIAEGAAYMRALQICEGVEAKRALADEAEAAFRDACDEAHITYDVVMPSAVLGA</sequence>
<dbReference type="OrthoDB" id="7950883at2"/>
<gene>
    <name evidence="1" type="ORF">FZ934_27240</name>
</gene>
<dbReference type="RefSeq" id="WP_153273846.1">
    <property type="nucleotide sequence ID" value="NZ_CP043499.1"/>
</dbReference>
<dbReference type="Gene3D" id="6.10.250.730">
    <property type="match status" value="1"/>
</dbReference>
<keyword evidence="1" id="KW-0614">Plasmid</keyword>
<dbReference type="KEGG" id="rgr:FZ934_27240"/>
<dbReference type="EMBL" id="CP043499">
    <property type="protein sequence ID" value="QFY63902.1"/>
    <property type="molecule type" value="Genomic_DNA"/>
</dbReference>
<dbReference type="AlphaFoldDB" id="A0A5Q0CF00"/>
<reference evidence="1 2" key="1">
    <citation type="submission" date="2019-08" db="EMBL/GenBank/DDBJ databases">
        <title>Prosopis cineraria nodule microbiome.</title>
        <authorList>
            <person name="Ali R."/>
            <person name="Chaluvadi S.R."/>
            <person name="Wang X."/>
        </authorList>
    </citation>
    <scope>NUCLEOTIDE SEQUENCE [LARGE SCALE GENOMIC DNA]</scope>
    <source>
        <strain evidence="1 2">BG7</strain>
        <plasmid evidence="1 2">unnamed</plasmid>
    </source>
</reference>
<name>A0A5Q0CF00_9HYPH</name>
<geneLocation type="plasmid" evidence="1 2">
    <name>unnamed</name>
</geneLocation>
<accession>A0A5Q0CF00</accession>